<dbReference type="OrthoDB" id="5046242at2759"/>
<accession>A0A138ZZI6</accession>
<reference evidence="1 2" key="1">
    <citation type="journal article" date="2015" name="Genome Biol. Evol.">
        <title>Phylogenomic analyses indicate that early fungi evolved digesting cell walls of algal ancestors of land plants.</title>
        <authorList>
            <person name="Chang Y."/>
            <person name="Wang S."/>
            <person name="Sekimoto S."/>
            <person name="Aerts A.L."/>
            <person name="Choi C."/>
            <person name="Clum A."/>
            <person name="LaButti K.M."/>
            <person name="Lindquist E.A."/>
            <person name="Yee Ngan C."/>
            <person name="Ohm R.A."/>
            <person name="Salamov A.A."/>
            <person name="Grigoriev I.V."/>
            <person name="Spatafora J.W."/>
            <person name="Berbee M.L."/>
        </authorList>
    </citation>
    <scope>NUCLEOTIDE SEQUENCE [LARGE SCALE GENOMIC DNA]</scope>
    <source>
        <strain evidence="1 2">JEL478</strain>
    </source>
</reference>
<dbReference type="Proteomes" id="UP000070544">
    <property type="component" value="Unassembled WGS sequence"/>
</dbReference>
<dbReference type="Gene3D" id="3.90.660.10">
    <property type="match status" value="1"/>
</dbReference>
<keyword evidence="2" id="KW-1185">Reference proteome</keyword>
<gene>
    <name evidence="1" type="ORF">M427DRAFT_38158</name>
</gene>
<name>A0A138ZZI6_GONPJ</name>
<sequence>MFNPPLPKRIVGTIDGLGAGLLDKVVLKFEKVWWPSDTGFSSILVAETPTTSAPPRGAFRPYPLYVVNAFVMLEDFIQSSSQYLRYI</sequence>
<protein>
    <submittedName>
        <fullName evidence="1">Uncharacterized protein</fullName>
    </submittedName>
</protein>
<evidence type="ECO:0000313" key="2">
    <source>
        <dbReference type="Proteomes" id="UP000070544"/>
    </source>
</evidence>
<dbReference type="AlphaFoldDB" id="A0A138ZZI6"/>
<proteinExistence type="predicted"/>
<organism evidence="1 2">
    <name type="scientific">Gonapodya prolifera (strain JEL478)</name>
    <name type="common">Monoblepharis prolifera</name>
    <dbReference type="NCBI Taxonomy" id="1344416"/>
    <lineage>
        <taxon>Eukaryota</taxon>
        <taxon>Fungi</taxon>
        <taxon>Fungi incertae sedis</taxon>
        <taxon>Chytridiomycota</taxon>
        <taxon>Chytridiomycota incertae sedis</taxon>
        <taxon>Monoblepharidomycetes</taxon>
        <taxon>Monoblepharidales</taxon>
        <taxon>Gonapodyaceae</taxon>
        <taxon>Gonapodya</taxon>
    </lineage>
</organism>
<evidence type="ECO:0000313" key="1">
    <source>
        <dbReference type="EMBL" id="KXS09919.1"/>
    </source>
</evidence>
<dbReference type="EMBL" id="KQ965844">
    <property type="protein sequence ID" value="KXS09919.1"/>
    <property type="molecule type" value="Genomic_DNA"/>
</dbReference>